<protein>
    <submittedName>
        <fullName evidence="4">Uma2 family endonuclease</fullName>
    </submittedName>
</protein>
<evidence type="ECO:0000313" key="4">
    <source>
        <dbReference type="EMBL" id="RGW53865.1"/>
    </source>
</evidence>
<reference evidence="7 8" key="1">
    <citation type="submission" date="2018-08" db="EMBL/GenBank/DDBJ databases">
        <title>A genome reference for cultivated species of the human gut microbiota.</title>
        <authorList>
            <person name="Zou Y."/>
            <person name="Xue W."/>
            <person name="Luo G."/>
        </authorList>
    </citation>
    <scope>NUCLEOTIDE SEQUENCE [LARGE SCALE GENOMIC DNA]</scope>
    <source>
        <strain evidence="4 8">AF12-11</strain>
        <strain evidence="3 9">AF19-4AC</strain>
        <strain evidence="6 10">AM40-15AC</strain>
        <strain evidence="5 11">AM46-16</strain>
        <strain evidence="2 7">TF11-11</strain>
    </source>
</reference>
<evidence type="ECO:0000313" key="8">
    <source>
        <dbReference type="Proteomes" id="UP000266376"/>
    </source>
</evidence>
<name>A0A395XRE5_9FIRM</name>
<accession>A0A395XRE5</accession>
<dbReference type="AlphaFoldDB" id="A0A395XRE5"/>
<evidence type="ECO:0000313" key="10">
    <source>
        <dbReference type="Proteomes" id="UP000284883"/>
    </source>
</evidence>
<keyword evidence="4" id="KW-0255">Endonuclease</keyword>
<keyword evidence="4" id="KW-0378">Hydrolase</keyword>
<dbReference type="Proteomes" id="UP000266376">
    <property type="component" value="Unassembled WGS sequence"/>
</dbReference>
<evidence type="ECO:0000259" key="1">
    <source>
        <dbReference type="Pfam" id="PF05685"/>
    </source>
</evidence>
<organism evidence="4 8">
    <name type="scientific">Dorea formicigenerans</name>
    <dbReference type="NCBI Taxonomy" id="39486"/>
    <lineage>
        <taxon>Bacteria</taxon>
        <taxon>Bacillati</taxon>
        <taxon>Bacillota</taxon>
        <taxon>Clostridia</taxon>
        <taxon>Lachnospirales</taxon>
        <taxon>Lachnospiraceae</taxon>
        <taxon>Dorea</taxon>
    </lineage>
</organism>
<dbReference type="CDD" id="cd06260">
    <property type="entry name" value="DUF820-like"/>
    <property type="match status" value="1"/>
</dbReference>
<dbReference type="InterPro" id="IPR008538">
    <property type="entry name" value="Uma2"/>
</dbReference>
<dbReference type="EMBL" id="QSEW01000003">
    <property type="protein sequence ID" value="RHA01063.1"/>
    <property type="molecule type" value="Genomic_DNA"/>
</dbReference>
<dbReference type="GO" id="GO:0004519">
    <property type="term" value="F:endonuclease activity"/>
    <property type="evidence" value="ECO:0007669"/>
    <property type="project" value="UniProtKB-KW"/>
</dbReference>
<dbReference type="InterPro" id="IPR012296">
    <property type="entry name" value="Nuclease_put_TT1808"/>
</dbReference>
<evidence type="ECO:0000313" key="9">
    <source>
        <dbReference type="Proteomes" id="UP000283630"/>
    </source>
</evidence>
<dbReference type="Proteomes" id="UP000284883">
    <property type="component" value="Unassembled WGS sequence"/>
</dbReference>
<dbReference type="Proteomes" id="UP000284962">
    <property type="component" value="Unassembled WGS sequence"/>
</dbReference>
<dbReference type="EMBL" id="QRWH01000002">
    <property type="protein sequence ID" value="RGT11407.1"/>
    <property type="molecule type" value="Genomic_DNA"/>
</dbReference>
<gene>
    <name evidence="6" type="ORF">DW885_02930</name>
    <name evidence="5" type="ORF">DW957_03290</name>
    <name evidence="4" type="ORF">DWV67_07155</name>
    <name evidence="3" type="ORF">DWX53_03110</name>
    <name evidence="2" type="ORF">DXD10_02650</name>
</gene>
<dbReference type="Gene3D" id="3.90.1570.10">
    <property type="entry name" value="tt1808, chain A"/>
    <property type="match status" value="1"/>
</dbReference>
<proteinExistence type="predicted"/>
<dbReference type="PANTHER" id="PTHR36558:SF1">
    <property type="entry name" value="RESTRICTION ENDONUCLEASE DOMAIN-CONTAINING PROTEIN-RELATED"/>
    <property type="match status" value="1"/>
</dbReference>
<dbReference type="EMBL" id="QSGQ01000001">
    <property type="protein sequence ID" value="RHB42984.1"/>
    <property type="molecule type" value="Genomic_DNA"/>
</dbReference>
<evidence type="ECO:0000313" key="2">
    <source>
        <dbReference type="EMBL" id="RGK50141.1"/>
    </source>
</evidence>
<sequence length="185" mass="21512">MPMLKDDYQKIEKINGVIYNMSPAANFRHGIVNGNIYGKVREGLKDSLCLVFMENLDYKYHPEVNDDYVVPDIMLVCNRKGLKHSAYHGTPKFIVETLSPATALRDKTEKKEIYEQAGVSEYWIVSPREHAVEIYYLEEGKYKLVYSYILQEDKDEKDYNADTIITLREFPHIAMTLGEIFDKVD</sequence>
<comment type="caution">
    <text evidence="4">The sequence shown here is derived from an EMBL/GenBank/DDBJ whole genome shotgun (WGS) entry which is preliminary data.</text>
</comment>
<dbReference type="RefSeq" id="WP_117648929.1">
    <property type="nucleotide sequence ID" value="NZ_AP031430.1"/>
</dbReference>
<dbReference type="Proteomes" id="UP000261208">
    <property type="component" value="Unassembled WGS sequence"/>
</dbReference>
<dbReference type="SUPFAM" id="SSF52980">
    <property type="entry name" value="Restriction endonuclease-like"/>
    <property type="match status" value="1"/>
</dbReference>
<dbReference type="PANTHER" id="PTHR36558">
    <property type="entry name" value="GLR1098 PROTEIN"/>
    <property type="match status" value="1"/>
</dbReference>
<evidence type="ECO:0000313" key="7">
    <source>
        <dbReference type="Proteomes" id="UP000261208"/>
    </source>
</evidence>
<evidence type="ECO:0000313" key="6">
    <source>
        <dbReference type="EMBL" id="RHB42984.1"/>
    </source>
</evidence>
<evidence type="ECO:0000313" key="3">
    <source>
        <dbReference type="EMBL" id="RGT11407.1"/>
    </source>
</evidence>
<dbReference type="InterPro" id="IPR011335">
    <property type="entry name" value="Restrct_endonuc-II-like"/>
</dbReference>
<dbReference type="Pfam" id="PF05685">
    <property type="entry name" value="Uma2"/>
    <property type="match status" value="1"/>
</dbReference>
<evidence type="ECO:0000313" key="5">
    <source>
        <dbReference type="EMBL" id="RHA01063.1"/>
    </source>
</evidence>
<feature type="domain" description="Putative restriction endonuclease" evidence="1">
    <location>
        <begin position="7"/>
        <end position="145"/>
    </location>
</feature>
<dbReference type="EMBL" id="QSAJ01000014">
    <property type="protein sequence ID" value="RGW53865.1"/>
    <property type="molecule type" value="Genomic_DNA"/>
</dbReference>
<dbReference type="EMBL" id="QSQQ01000002">
    <property type="protein sequence ID" value="RGK50141.1"/>
    <property type="molecule type" value="Genomic_DNA"/>
</dbReference>
<dbReference type="Proteomes" id="UP000283630">
    <property type="component" value="Unassembled WGS sequence"/>
</dbReference>
<evidence type="ECO:0000313" key="11">
    <source>
        <dbReference type="Proteomes" id="UP000284962"/>
    </source>
</evidence>
<keyword evidence="4" id="KW-0540">Nuclease</keyword>